<dbReference type="InterPro" id="IPR000064">
    <property type="entry name" value="NLP_P60_dom"/>
</dbReference>
<evidence type="ECO:0000256" key="3">
    <source>
        <dbReference type="ARBA" id="ARBA00022801"/>
    </source>
</evidence>
<dbReference type="GO" id="GO:0006508">
    <property type="term" value="P:proteolysis"/>
    <property type="evidence" value="ECO:0007669"/>
    <property type="project" value="UniProtKB-KW"/>
</dbReference>
<dbReference type="PROSITE" id="PS51935">
    <property type="entry name" value="NLPC_P60"/>
    <property type="match status" value="1"/>
</dbReference>
<dbReference type="InterPro" id="IPR038765">
    <property type="entry name" value="Papain-like_cys_pep_sf"/>
</dbReference>
<feature type="domain" description="NlpC/P60" evidence="6">
    <location>
        <begin position="414"/>
        <end position="560"/>
    </location>
</feature>
<reference evidence="7" key="2">
    <citation type="submission" date="2021-04" db="EMBL/GenBank/DDBJ databases">
        <authorList>
            <person name="Gilroy R."/>
        </authorList>
    </citation>
    <scope>NUCLEOTIDE SEQUENCE</scope>
    <source>
        <strain evidence="7">CHK178-16964</strain>
    </source>
</reference>
<evidence type="ECO:0000256" key="5">
    <source>
        <dbReference type="SAM" id="MobiDB-lite"/>
    </source>
</evidence>
<dbReference type="Proteomes" id="UP000823900">
    <property type="component" value="Unassembled WGS sequence"/>
</dbReference>
<dbReference type="SUPFAM" id="SSF54001">
    <property type="entry name" value="Cysteine proteinases"/>
    <property type="match status" value="1"/>
</dbReference>
<dbReference type="AlphaFoldDB" id="A0A9D2KP41"/>
<evidence type="ECO:0000313" key="8">
    <source>
        <dbReference type="Proteomes" id="UP000823900"/>
    </source>
</evidence>
<evidence type="ECO:0000256" key="4">
    <source>
        <dbReference type="ARBA" id="ARBA00022807"/>
    </source>
</evidence>
<accession>A0A9D2KP41</accession>
<dbReference type="Gene3D" id="3.90.1720.10">
    <property type="entry name" value="endopeptidase domain like (from Nostoc punctiforme)"/>
    <property type="match status" value="1"/>
</dbReference>
<protein>
    <submittedName>
        <fullName evidence="7">C40 family peptidase</fullName>
    </submittedName>
</protein>
<comment type="caution">
    <text evidence="7">The sequence shown here is derived from an EMBL/GenBank/DDBJ whole genome shotgun (WGS) entry which is preliminary data.</text>
</comment>
<keyword evidence="2" id="KW-0645">Protease</keyword>
<dbReference type="GO" id="GO:0008234">
    <property type="term" value="F:cysteine-type peptidase activity"/>
    <property type="evidence" value="ECO:0007669"/>
    <property type="project" value="UniProtKB-KW"/>
</dbReference>
<keyword evidence="3" id="KW-0378">Hydrolase</keyword>
<evidence type="ECO:0000256" key="2">
    <source>
        <dbReference type="ARBA" id="ARBA00022670"/>
    </source>
</evidence>
<feature type="region of interest" description="Disordered" evidence="5">
    <location>
        <begin position="249"/>
        <end position="295"/>
    </location>
</feature>
<gene>
    <name evidence="7" type="ORF">IAA07_03420</name>
</gene>
<organism evidence="7 8">
    <name type="scientific">Candidatus Lachnoclostridium stercoravium</name>
    <dbReference type="NCBI Taxonomy" id="2838633"/>
    <lineage>
        <taxon>Bacteria</taxon>
        <taxon>Bacillati</taxon>
        <taxon>Bacillota</taxon>
        <taxon>Clostridia</taxon>
        <taxon>Lachnospirales</taxon>
        <taxon>Lachnospiraceae</taxon>
    </lineage>
</organism>
<evidence type="ECO:0000256" key="1">
    <source>
        <dbReference type="ARBA" id="ARBA00007074"/>
    </source>
</evidence>
<dbReference type="EMBL" id="DWZA01000029">
    <property type="protein sequence ID" value="HJA70616.1"/>
    <property type="molecule type" value="Genomic_DNA"/>
</dbReference>
<evidence type="ECO:0000259" key="6">
    <source>
        <dbReference type="PROSITE" id="PS51935"/>
    </source>
</evidence>
<feature type="compositionally biased region" description="Acidic residues" evidence="5">
    <location>
        <begin position="258"/>
        <end position="269"/>
    </location>
</feature>
<sequence>MKFKKNLMPFTGIFSFSRMAPLLLMLAGGGVSIAISHLYTLNTETFEVKMLQPASAPETRVQTASEAAPEIEIPVPAKTGPAILPDQFNLAFSFPEGADGSDPMESRGASVYASLSAEEAEWMGNIYNYTSMPPAQAAARLGLGPEAVTGKYNRLDEAHKKDDPSTWLIPDWKQIHITMYNGDRGPSDGRSNLKEILSMASVYTYYHDYEDEEAFLQYARQLWQDSHSFHVSISDIYYCDGCIGGEGAGPETATDSEIAPEETAAEENVEEKTAAEAESAGEDISKPATPSEISLGPGYYLELKEDRLSASEAEAEAAEEESSCPGHVDLNISIYTNGLEGESKNLYVLDRQGNTPDDSWPGWTEETKNYVSLLMEKDWAEEYGLRISQTITTGIALGTDEISEYMDMLPDGISQTRKDLIRFALESVGKVPYYWGGKPYAAGYEGNQFGSVVSPDESGRIQRGLDCSGWISWVYWSVTGNRLPYESTAGLVSCGTGIEPEQLQPGDILIRREEEAHVVIFLAWGSPGNIICIHESSGPVSNVTVEEKQFNWQYCRKLVE</sequence>
<reference evidence="7" key="1">
    <citation type="journal article" date="2021" name="PeerJ">
        <title>Extensive microbial diversity within the chicken gut microbiome revealed by metagenomics and culture.</title>
        <authorList>
            <person name="Gilroy R."/>
            <person name="Ravi A."/>
            <person name="Getino M."/>
            <person name="Pursley I."/>
            <person name="Horton D.L."/>
            <person name="Alikhan N.F."/>
            <person name="Baker D."/>
            <person name="Gharbi K."/>
            <person name="Hall N."/>
            <person name="Watson M."/>
            <person name="Adriaenssens E.M."/>
            <person name="Foster-Nyarko E."/>
            <person name="Jarju S."/>
            <person name="Secka A."/>
            <person name="Antonio M."/>
            <person name="Oren A."/>
            <person name="Chaudhuri R.R."/>
            <person name="La Ragione R."/>
            <person name="Hildebrand F."/>
            <person name="Pallen M.J."/>
        </authorList>
    </citation>
    <scope>NUCLEOTIDE SEQUENCE</scope>
    <source>
        <strain evidence="7">CHK178-16964</strain>
    </source>
</reference>
<dbReference type="Pfam" id="PF00877">
    <property type="entry name" value="NLPC_P60"/>
    <property type="match status" value="1"/>
</dbReference>
<keyword evidence="4" id="KW-0788">Thiol protease</keyword>
<comment type="similarity">
    <text evidence="1">Belongs to the peptidase C40 family.</text>
</comment>
<proteinExistence type="inferred from homology"/>
<name>A0A9D2KP41_9FIRM</name>
<evidence type="ECO:0000313" key="7">
    <source>
        <dbReference type="EMBL" id="HJA70616.1"/>
    </source>
</evidence>